<evidence type="ECO:0000256" key="5">
    <source>
        <dbReference type="ARBA" id="ARBA00022679"/>
    </source>
</evidence>
<evidence type="ECO:0000256" key="2">
    <source>
        <dbReference type="ARBA" id="ARBA00004240"/>
    </source>
</evidence>
<dbReference type="GO" id="GO:0071617">
    <property type="term" value="F:lysophospholipid acyltransferase activity"/>
    <property type="evidence" value="ECO:0007669"/>
    <property type="project" value="TreeGrafter"/>
</dbReference>
<feature type="transmembrane region" description="Helical" evidence="18">
    <location>
        <begin position="181"/>
        <end position="204"/>
    </location>
</feature>
<keyword evidence="8 18" id="KW-1133">Transmembrane helix</keyword>
<proteinExistence type="predicted"/>
<feature type="transmembrane region" description="Helical" evidence="18">
    <location>
        <begin position="292"/>
        <end position="311"/>
    </location>
</feature>
<dbReference type="PANTHER" id="PTHR13906">
    <property type="entry name" value="PORCUPINE"/>
    <property type="match status" value="1"/>
</dbReference>
<evidence type="ECO:0000256" key="13">
    <source>
        <dbReference type="ARBA" id="ARBA00023315"/>
    </source>
</evidence>
<evidence type="ECO:0000256" key="9">
    <source>
        <dbReference type="ARBA" id="ARBA00023098"/>
    </source>
</evidence>
<dbReference type="PANTHER" id="PTHR13906:SF14">
    <property type="entry name" value="LYSOPHOSPHOLIPID ACYLTRANSFERASE 5"/>
    <property type="match status" value="1"/>
</dbReference>
<keyword evidence="13" id="KW-0012">Acyltransferase</keyword>
<dbReference type="GO" id="GO:0006656">
    <property type="term" value="P:phosphatidylcholine biosynthetic process"/>
    <property type="evidence" value="ECO:0007669"/>
    <property type="project" value="TreeGrafter"/>
</dbReference>
<keyword evidence="12" id="KW-1208">Phospholipid metabolism</keyword>
<evidence type="ECO:0000256" key="17">
    <source>
        <dbReference type="ARBA" id="ARBA00039721"/>
    </source>
</evidence>
<evidence type="ECO:0000256" key="7">
    <source>
        <dbReference type="ARBA" id="ARBA00022824"/>
    </source>
</evidence>
<gene>
    <name evidence="19" type="ORF">CXG81DRAFT_17596</name>
</gene>
<keyword evidence="9" id="KW-0443">Lipid metabolism</keyword>
<dbReference type="Proteomes" id="UP000274922">
    <property type="component" value="Unassembled WGS sequence"/>
</dbReference>
<organism evidence="19 20">
    <name type="scientific">Caulochytrium protostelioides</name>
    <dbReference type="NCBI Taxonomy" id="1555241"/>
    <lineage>
        <taxon>Eukaryota</taxon>
        <taxon>Fungi</taxon>
        <taxon>Fungi incertae sedis</taxon>
        <taxon>Chytridiomycota</taxon>
        <taxon>Chytridiomycota incertae sedis</taxon>
        <taxon>Chytridiomycetes</taxon>
        <taxon>Caulochytriales</taxon>
        <taxon>Caulochytriaceae</taxon>
        <taxon>Caulochytrium</taxon>
    </lineage>
</organism>
<evidence type="ECO:0000256" key="12">
    <source>
        <dbReference type="ARBA" id="ARBA00023264"/>
    </source>
</evidence>
<dbReference type="EC" id="2.3.1.n6" evidence="16"/>
<name>A0A4P9XCA3_9FUNG</name>
<dbReference type="GO" id="GO:0047184">
    <property type="term" value="F:1-acylglycerophosphocholine O-acyltransferase activity"/>
    <property type="evidence" value="ECO:0007669"/>
    <property type="project" value="UniProtKB-EC"/>
</dbReference>
<evidence type="ECO:0000256" key="10">
    <source>
        <dbReference type="ARBA" id="ARBA00023136"/>
    </source>
</evidence>
<dbReference type="AlphaFoldDB" id="A0A4P9XCA3"/>
<evidence type="ECO:0000256" key="11">
    <source>
        <dbReference type="ARBA" id="ARBA00023209"/>
    </source>
</evidence>
<keyword evidence="4" id="KW-0444">Lipid biosynthesis</keyword>
<dbReference type="InterPro" id="IPR004299">
    <property type="entry name" value="MBOAT_fam"/>
</dbReference>
<evidence type="ECO:0000256" key="15">
    <source>
        <dbReference type="ARBA" id="ARBA00026120"/>
    </source>
</evidence>
<evidence type="ECO:0000256" key="1">
    <source>
        <dbReference type="ARBA" id="ARBA00004141"/>
    </source>
</evidence>
<dbReference type="EC" id="2.3.1.23" evidence="15"/>
<keyword evidence="20" id="KW-1185">Reference proteome</keyword>
<protein>
    <recommendedName>
        <fullName evidence="17">Lysophospholipid acyltransferase 5</fullName>
        <ecNumber evidence="15">2.3.1.23</ecNumber>
        <ecNumber evidence="16">2.3.1.n6</ecNumber>
    </recommendedName>
</protein>
<evidence type="ECO:0000313" key="20">
    <source>
        <dbReference type="Proteomes" id="UP000274922"/>
    </source>
</evidence>
<feature type="transmembrane region" description="Helical" evidence="18">
    <location>
        <begin position="77"/>
        <end position="100"/>
    </location>
</feature>
<dbReference type="OrthoDB" id="286734at2759"/>
<evidence type="ECO:0000256" key="18">
    <source>
        <dbReference type="SAM" id="Phobius"/>
    </source>
</evidence>
<keyword evidence="5" id="KW-0808">Transferase</keyword>
<keyword evidence="10 18" id="KW-0472">Membrane</keyword>
<feature type="transmembrane region" description="Helical" evidence="18">
    <location>
        <begin position="323"/>
        <end position="344"/>
    </location>
</feature>
<evidence type="ECO:0000256" key="6">
    <source>
        <dbReference type="ARBA" id="ARBA00022692"/>
    </source>
</evidence>
<comment type="subcellular location">
    <subcellularLocation>
        <location evidence="2">Endoplasmic reticulum</location>
    </subcellularLocation>
    <subcellularLocation>
        <location evidence="1">Membrane</location>
        <topology evidence="1">Multi-pass membrane protein</topology>
    </subcellularLocation>
</comment>
<dbReference type="Pfam" id="PF03062">
    <property type="entry name" value="MBOAT"/>
    <property type="match status" value="1"/>
</dbReference>
<evidence type="ECO:0000256" key="3">
    <source>
        <dbReference type="ARBA" id="ARBA00005189"/>
    </source>
</evidence>
<evidence type="ECO:0000256" key="4">
    <source>
        <dbReference type="ARBA" id="ARBA00022516"/>
    </source>
</evidence>
<keyword evidence="7" id="KW-0256">Endoplasmic reticulum</keyword>
<evidence type="ECO:0000313" key="19">
    <source>
        <dbReference type="EMBL" id="RKP02800.1"/>
    </source>
</evidence>
<keyword evidence="11" id="KW-0594">Phospholipid biosynthesis</keyword>
<dbReference type="GO" id="GO:0005783">
    <property type="term" value="C:endoplasmic reticulum"/>
    <property type="evidence" value="ECO:0007669"/>
    <property type="project" value="UniProtKB-SubCell"/>
</dbReference>
<reference evidence="20" key="1">
    <citation type="journal article" date="2018" name="Nat. Microbiol.">
        <title>Leveraging single-cell genomics to expand the fungal tree of life.</title>
        <authorList>
            <person name="Ahrendt S.R."/>
            <person name="Quandt C.A."/>
            <person name="Ciobanu D."/>
            <person name="Clum A."/>
            <person name="Salamov A."/>
            <person name="Andreopoulos B."/>
            <person name="Cheng J.F."/>
            <person name="Woyke T."/>
            <person name="Pelin A."/>
            <person name="Henrissat B."/>
            <person name="Reynolds N.K."/>
            <person name="Benny G.L."/>
            <person name="Smith M.E."/>
            <person name="James T.Y."/>
            <person name="Grigoriev I.V."/>
        </authorList>
    </citation>
    <scope>NUCLEOTIDE SEQUENCE [LARGE SCALE GENOMIC DNA]</scope>
    <source>
        <strain evidence="20">ATCC 52028</strain>
    </source>
</reference>
<accession>A0A4P9XCA3</accession>
<feature type="transmembrane region" description="Helical" evidence="18">
    <location>
        <begin position="517"/>
        <end position="536"/>
    </location>
</feature>
<evidence type="ECO:0000256" key="8">
    <source>
        <dbReference type="ARBA" id="ARBA00022989"/>
    </source>
</evidence>
<comment type="pathway">
    <text evidence="14">Phospholipid metabolism.</text>
</comment>
<dbReference type="GO" id="GO:0030258">
    <property type="term" value="P:lipid modification"/>
    <property type="evidence" value="ECO:0007669"/>
    <property type="project" value="TreeGrafter"/>
</dbReference>
<evidence type="ECO:0000256" key="14">
    <source>
        <dbReference type="ARBA" id="ARBA00025707"/>
    </source>
</evidence>
<evidence type="ECO:0000256" key="16">
    <source>
        <dbReference type="ARBA" id="ARBA00038923"/>
    </source>
</evidence>
<feature type="transmembrane region" description="Helical" evidence="18">
    <location>
        <begin position="46"/>
        <end position="65"/>
    </location>
</feature>
<keyword evidence="6 18" id="KW-0812">Transmembrane</keyword>
<feature type="transmembrane region" description="Helical" evidence="18">
    <location>
        <begin position="440"/>
        <end position="461"/>
    </location>
</feature>
<sequence>MLHSVAAMLGTQPAALSVLLLLLLSYPLGYALRIHTQRLAPDLRHVIHVLLGFSYAYACFGWHGILHPLFAATTTYALIALLPAFPGAAAAVVFNGVYILERYHHVSSAATYDVDYTTVLCMFTLRLMSLAIDRYDGAKLMAKFRNARTTVAGTSGGDPKDAGTFFSPVRRGHRGEQTSRFSAYNAIALIAMPSYLEVLGYVFYPFVILTGPPFPFALYLRFVEGDLYGHSTPRVDALLGAQRPVPLHSAPDTDPLEQKIHAQHVIMAKAEGRPPPAKTAIRPAMRNLMTGMAYMLIYQLVGSYFPVSRLVSPEFLDPQHHSLLYRVVIMLVTARVHATMYYAIWQLTEGALTMHGISFNGYEPESGSPLFTGLENLNVASLELATSLAGVISGFNMRTNEWTKHYAFKRIGLALGSRMGGQFLSLLWLCVWHGTAFGYFATFGLEFAMMTALTIANSYTADYRAWMDANHATDRQAKRHRLAFKAASWAVTWIWLSGGFTPFHLKSFERCAIAFKGGYWVIPAWVGLVILVNVPMKRFYLHGRRKARIEYSQSSTPASTMAAMTETTTTESKKMS</sequence>
<feature type="transmembrane region" description="Helical" evidence="18">
    <location>
        <begin position="482"/>
        <end position="505"/>
    </location>
</feature>
<dbReference type="EMBL" id="ML014135">
    <property type="protein sequence ID" value="RKP02800.1"/>
    <property type="molecule type" value="Genomic_DNA"/>
</dbReference>
<dbReference type="InterPro" id="IPR049941">
    <property type="entry name" value="LPLAT_7/PORCN-like"/>
</dbReference>
<feature type="transmembrane region" description="Helical" evidence="18">
    <location>
        <begin position="14"/>
        <end position="34"/>
    </location>
</feature>
<dbReference type="STRING" id="1555241.A0A4P9XCA3"/>
<dbReference type="GO" id="GO:0016020">
    <property type="term" value="C:membrane"/>
    <property type="evidence" value="ECO:0007669"/>
    <property type="project" value="UniProtKB-SubCell"/>
</dbReference>
<comment type="pathway">
    <text evidence="3">Lipid metabolism.</text>
</comment>